<accession>A0A5B8RHA0</accession>
<name>A0A5B8RHA0_9VIRU</name>
<sequence>MISFSSITDSPKLNLDDVSDWYITNTIIKDPPKGITTRRIIKVGEDNDLLNAEDDSTDRNDAILQFARNVNPMVSVQYNNTGLGFGRSSNEAFLPYRIIKDGAFRPPIVDLRDLMPLSRQPRNTTSINTSAEFIDFSKGIKPSENALKRNEVLNTLKTIPMCSNKGYNFKTGIDQPYDVVYHIEDKPQRIKQALYEYPEDNIGRNVIDGVTQNNIYEGFVSPETTKTFSTFRDETSGMVEGFSGRIPISKNDSNWQQHPHMQFKNLQNITIATNANGNVTKDNISRVEKDRERNLPLYSVKTHKIYKGLHVNYLNGQEDRTCTTGMINPKKQRQTYSYGNNGQGGGGGNKPITIKIREQNNLGYGFNAIRDNEGVKINY</sequence>
<reference evidence="1" key="1">
    <citation type="journal article" date="2019" name="Viruses">
        <title>Detection and Characterization of Invertebrate Iridoviruses Found in Reptiles and Prey Insects in Europe over the Past Two Decades.</title>
        <authorList>
            <person name="Papp T."/>
            <person name="Marschang R.E."/>
        </authorList>
    </citation>
    <scope>NUCLEOTIDE SEQUENCE</scope>
    <source>
        <strain evidence="1">Liz-CrIV</strain>
    </source>
</reference>
<evidence type="ECO:0000313" key="1">
    <source>
        <dbReference type="EMBL" id="QEA08309.1"/>
    </source>
</evidence>
<organism evidence="1">
    <name type="scientific">Iridovirus Liz-CrIV</name>
    <dbReference type="NCBI Taxonomy" id="2594309"/>
    <lineage>
        <taxon>Viruses</taxon>
        <taxon>Varidnaviria</taxon>
        <taxon>Bamfordvirae</taxon>
        <taxon>Nucleocytoviricota</taxon>
        <taxon>Megaviricetes</taxon>
        <taxon>Pimascovirales</taxon>
        <taxon>Pimascovirales incertae sedis</taxon>
        <taxon>Iridoviridae</taxon>
    </lineage>
</organism>
<dbReference type="EMBL" id="MN081869">
    <property type="protein sequence ID" value="QEA08309.1"/>
    <property type="molecule type" value="Genomic_DNA"/>
</dbReference>
<proteinExistence type="predicted"/>
<protein>
    <submittedName>
        <fullName evidence="1">Uncharacterized protein</fullName>
    </submittedName>
</protein>